<dbReference type="SUPFAM" id="SSF48113">
    <property type="entry name" value="Heme-dependent peroxidases"/>
    <property type="match status" value="1"/>
</dbReference>
<dbReference type="GO" id="GO:0042744">
    <property type="term" value="P:hydrogen peroxide catabolic process"/>
    <property type="evidence" value="ECO:0007669"/>
    <property type="project" value="UniProtKB-KW"/>
</dbReference>
<comment type="caution">
    <text evidence="22">The sequence shown here is derived from an EMBL/GenBank/DDBJ whole genome shotgun (WGS) entry which is preliminary data.</text>
</comment>
<keyword evidence="13" id="KW-0325">Glycoprotein</keyword>
<evidence type="ECO:0000256" key="16">
    <source>
        <dbReference type="PIRSR" id="PIRSR600823-2"/>
    </source>
</evidence>
<feature type="binding site" evidence="16">
    <location>
        <position position="160"/>
    </location>
    <ligand>
        <name>substrate</name>
    </ligand>
</feature>
<dbReference type="GO" id="GO:0020037">
    <property type="term" value="F:heme binding"/>
    <property type="evidence" value="ECO:0007669"/>
    <property type="project" value="UniProtKB-UniRule"/>
</dbReference>
<evidence type="ECO:0000256" key="8">
    <source>
        <dbReference type="ARBA" id="ARBA00022729"/>
    </source>
</evidence>
<keyword evidence="23" id="KW-1185">Reference proteome</keyword>
<feature type="signal peptide" evidence="20">
    <location>
        <begin position="1"/>
        <end position="25"/>
    </location>
</feature>
<dbReference type="PROSITE" id="PS00436">
    <property type="entry name" value="PEROXIDASE_2"/>
    <property type="match status" value="1"/>
</dbReference>
<feature type="binding site" evidence="17">
    <location>
        <position position="74"/>
    </location>
    <ligand>
        <name>Ca(2+)</name>
        <dbReference type="ChEBI" id="CHEBI:29108"/>
        <label>1</label>
    </ligand>
</feature>
<feature type="disulfide bond" evidence="19">
    <location>
        <begin position="70"/>
        <end position="75"/>
    </location>
</feature>
<feature type="disulfide bond" evidence="19">
    <location>
        <begin position="37"/>
        <end position="113"/>
    </location>
</feature>
<comment type="similarity">
    <text evidence="20">Belongs to the peroxidase family. Classical plant (class III) peroxidase subfamily.</text>
</comment>
<evidence type="ECO:0000256" key="19">
    <source>
        <dbReference type="PIRSR" id="PIRSR600823-5"/>
    </source>
</evidence>
<keyword evidence="14 20" id="KW-0376">Hydrogen peroxide</keyword>
<dbReference type="PRINTS" id="PR00458">
    <property type="entry name" value="PEROXIDASE"/>
</dbReference>
<gene>
    <name evidence="22" type="ORF">SASPL_132194</name>
</gene>
<sequence length="325" mass="34724">MGFPNNINGILVIVVLSTLVALSQGQGTRIGFYATTCPRAESIVQTTVRSHFRTNPTIAAGLLRMHFHDCFVEGCDGSILIDGPNTEKTAGPNRLLRGYEVIDDAKQQIERVCPGVVSCADILALAARDSVVVSGGGSWAVPTGRRDGRVSQASATANLPGFRDSVDVQKQKFLDKNLNTQDLVALVGGHTIGTSACQFFSYRLYNFTNGGPDPTIDPAFLATLRGLCPNGGDGTRRVGLDNGSETRFDAGYFAKLRDGRGVLESDQRLWGDASTRSVVQRFIGVRGVAGLTFGIEFGRSMVKMSNVEVKTGTNGEIRTVCSAVN</sequence>
<evidence type="ECO:0000256" key="20">
    <source>
        <dbReference type="RuleBase" id="RU362060"/>
    </source>
</evidence>
<dbReference type="GO" id="GO:0140825">
    <property type="term" value="F:lactoperoxidase activity"/>
    <property type="evidence" value="ECO:0007669"/>
    <property type="project" value="UniProtKB-EC"/>
</dbReference>
<comment type="similarity">
    <text evidence="2">Belongs to the peroxidase family. Ascorbate peroxidase subfamily.</text>
</comment>
<reference evidence="22" key="2">
    <citation type="submission" date="2020-08" db="EMBL/GenBank/DDBJ databases">
        <title>Plant Genome Project.</title>
        <authorList>
            <person name="Zhang R.-G."/>
        </authorList>
    </citation>
    <scope>NUCLEOTIDE SEQUENCE</scope>
    <source>
        <strain evidence="22">Huo1</strain>
        <tissue evidence="22">Leaf</tissue>
    </source>
</reference>
<dbReference type="GO" id="GO:0050832">
    <property type="term" value="P:defense response to fungus"/>
    <property type="evidence" value="ECO:0007669"/>
    <property type="project" value="UniProtKB-ARBA"/>
</dbReference>
<dbReference type="Gene3D" id="1.10.520.10">
    <property type="match status" value="1"/>
</dbReference>
<evidence type="ECO:0000313" key="23">
    <source>
        <dbReference type="Proteomes" id="UP000298416"/>
    </source>
</evidence>
<feature type="binding site" evidence="17">
    <location>
        <position position="87"/>
    </location>
    <ligand>
        <name>Ca(2+)</name>
        <dbReference type="ChEBI" id="CHEBI:29108"/>
        <label>1</label>
    </ligand>
</feature>
<dbReference type="InterPro" id="IPR019794">
    <property type="entry name" value="Peroxidases_AS"/>
</dbReference>
<dbReference type="InterPro" id="IPR033905">
    <property type="entry name" value="Secretory_peroxidase"/>
</dbReference>
<evidence type="ECO:0000256" key="10">
    <source>
        <dbReference type="ARBA" id="ARBA00023002"/>
    </source>
</evidence>
<feature type="binding site" evidence="17">
    <location>
        <position position="76"/>
    </location>
    <ligand>
        <name>Ca(2+)</name>
        <dbReference type="ChEBI" id="CHEBI:29108"/>
        <label>1</label>
    </ligand>
</feature>
<evidence type="ECO:0000256" key="5">
    <source>
        <dbReference type="ARBA" id="ARBA00022559"/>
    </source>
</evidence>
<dbReference type="InterPro" id="IPR010255">
    <property type="entry name" value="Haem_peroxidase_sf"/>
</dbReference>
<protein>
    <recommendedName>
        <fullName evidence="3 20">Peroxidase</fullName>
        <ecNumber evidence="3 20">1.11.1.7</ecNumber>
    </recommendedName>
</protein>
<dbReference type="Proteomes" id="UP000298416">
    <property type="component" value="Unassembled WGS sequence"/>
</dbReference>
<evidence type="ECO:0000256" key="14">
    <source>
        <dbReference type="ARBA" id="ARBA00023324"/>
    </source>
</evidence>
<dbReference type="GO" id="GO:0006979">
    <property type="term" value="P:response to oxidative stress"/>
    <property type="evidence" value="ECO:0007669"/>
    <property type="project" value="UniProtKB-UniRule"/>
</dbReference>
<feature type="binding site" evidence="17">
    <location>
        <position position="191"/>
    </location>
    <ligand>
        <name>Ca(2+)</name>
        <dbReference type="ChEBI" id="CHEBI:29108"/>
        <label>2</label>
    </ligand>
</feature>
<comment type="cofactor">
    <cofactor evidence="17 20">
        <name>Ca(2+)</name>
        <dbReference type="ChEBI" id="CHEBI:29108"/>
    </cofactor>
    <text evidence="17 20">Binds 2 calcium ions per subunit.</text>
</comment>
<dbReference type="FunFam" id="1.10.420.10:FF:000010">
    <property type="entry name" value="Peroxidase"/>
    <property type="match status" value="1"/>
</dbReference>
<keyword evidence="7 17" id="KW-0479">Metal-binding</keyword>
<keyword evidence="5 20" id="KW-0575">Peroxidase</keyword>
<comment type="function">
    <text evidence="20">Removal of H(2)O(2), oxidation of toxic reductants, biosynthesis and degradation of lignin, suberization, auxin catabolism, response to environmental stresses such as wounding, pathogen attack and oxidative stress.</text>
</comment>
<feature type="binding site" evidence="17">
    <location>
        <position position="249"/>
    </location>
    <ligand>
        <name>Ca(2+)</name>
        <dbReference type="ChEBI" id="CHEBI:29108"/>
        <label>2</label>
    </ligand>
</feature>
<dbReference type="PANTHER" id="PTHR31235">
    <property type="entry name" value="PEROXIDASE 25-RELATED"/>
    <property type="match status" value="1"/>
</dbReference>
<keyword evidence="12 19" id="KW-1015">Disulfide bond</keyword>
<feature type="domain" description="Plant heme peroxidase family profile" evidence="21">
    <location>
        <begin position="27"/>
        <end position="325"/>
    </location>
</feature>
<evidence type="ECO:0000256" key="15">
    <source>
        <dbReference type="PIRSR" id="PIRSR600823-1"/>
    </source>
</evidence>
<dbReference type="AlphaFoldDB" id="A0A8X8XBG3"/>
<proteinExistence type="inferred from homology"/>
<evidence type="ECO:0000313" key="22">
    <source>
        <dbReference type="EMBL" id="KAG6409160.1"/>
    </source>
</evidence>
<dbReference type="Pfam" id="PF00141">
    <property type="entry name" value="peroxidase"/>
    <property type="match status" value="1"/>
</dbReference>
<feature type="disulfide bond" evidence="19">
    <location>
        <begin position="197"/>
        <end position="228"/>
    </location>
</feature>
<comment type="catalytic activity">
    <reaction evidence="1 20">
        <text>2 a phenolic donor + H2O2 = 2 a phenolic radical donor + 2 H2O</text>
        <dbReference type="Rhea" id="RHEA:56136"/>
        <dbReference type="ChEBI" id="CHEBI:15377"/>
        <dbReference type="ChEBI" id="CHEBI:16240"/>
        <dbReference type="ChEBI" id="CHEBI:139520"/>
        <dbReference type="ChEBI" id="CHEBI:139521"/>
        <dbReference type="EC" id="1.11.1.7"/>
    </reaction>
</comment>
<feature type="disulfide bond" evidence="19">
    <location>
        <begin position="119"/>
        <end position="321"/>
    </location>
</feature>
<name>A0A8X8XBG3_SALSN</name>
<dbReference type="EMBL" id="PNBA02000011">
    <property type="protein sequence ID" value="KAG6409160.1"/>
    <property type="molecule type" value="Genomic_DNA"/>
</dbReference>
<evidence type="ECO:0000256" key="18">
    <source>
        <dbReference type="PIRSR" id="PIRSR600823-4"/>
    </source>
</evidence>
<feature type="chain" id="PRO_5036516683" description="Peroxidase" evidence="20">
    <location>
        <begin position="26"/>
        <end position="325"/>
    </location>
</feature>
<keyword evidence="6 20" id="KW-0349">Heme</keyword>
<dbReference type="Gene3D" id="1.10.420.10">
    <property type="entry name" value="Peroxidase, domain 2"/>
    <property type="match status" value="1"/>
</dbReference>
<dbReference type="PROSITE" id="PS00435">
    <property type="entry name" value="PEROXIDASE_1"/>
    <property type="match status" value="1"/>
</dbReference>
<keyword evidence="11 17" id="KW-0408">Iron</keyword>
<keyword evidence="9 17" id="KW-0106">Calcium</keyword>
<evidence type="ECO:0000256" key="12">
    <source>
        <dbReference type="ARBA" id="ARBA00023157"/>
    </source>
</evidence>
<dbReference type="FunFam" id="1.10.520.10:FF:000001">
    <property type="entry name" value="Peroxidase"/>
    <property type="match status" value="1"/>
</dbReference>
<feature type="binding site" evidence="17">
    <location>
        <position position="69"/>
    </location>
    <ligand>
        <name>Ca(2+)</name>
        <dbReference type="ChEBI" id="CHEBI:29108"/>
        <label>1</label>
    </ligand>
</feature>
<feature type="active site" description="Proton acceptor" evidence="15">
    <location>
        <position position="68"/>
    </location>
</feature>
<dbReference type="CDD" id="cd00693">
    <property type="entry name" value="secretory_peroxidase"/>
    <property type="match status" value="1"/>
</dbReference>
<organism evidence="22">
    <name type="scientific">Salvia splendens</name>
    <name type="common">Scarlet sage</name>
    <dbReference type="NCBI Taxonomy" id="180675"/>
    <lineage>
        <taxon>Eukaryota</taxon>
        <taxon>Viridiplantae</taxon>
        <taxon>Streptophyta</taxon>
        <taxon>Embryophyta</taxon>
        <taxon>Tracheophyta</taxon>
        <taxon>Spermatophyta</taxon>
        <taxon>Magnoliopsida</taxon>
        <taxon>eudicotyledons</taxon>
        <taxon>Gunneridae</taxon>
        <taxon>Pentapetalae</taxon>
        <taxon>asterids</taxon>
        <taxon>lamiids</taxon>
        <taxon>Lamiales</taxon>
        <taxon>Lamiaceae</taxon>
        <taxon>Nepetoideae</taxon>
        <taxon>Mentheae</taxon>
        <taxon>Salviinae</taxon>
        <taxon>Salvia</taxon>
        <taxon>Salvia subgen. Calosphace</taxon>
        <taxon>core Calosphace</taxon>
    </lineage>
</organism>
<feature type="binding site" evidence="17">
    <location>
        <position position="72"/>
    </location>
    <ligand>
        <name>Ca(2+)</name>
        <dbReference type="ChEBI" id="CHEBI:29108"/>
        <label>1</label>
    </ligand>
</feature>
<feature type="binding site" evidence="17">
    <location>
        <position position="78"/>
    </location>
    <ligand>
        <name>Ca(2+)</name>
        <dbReference type="ChEBI" id="CHEBI:29108"/>
        <label>1</label>
    </ligand>
</feature>
<keyword evidence="8 20" id="KW-0732">Signal</keyword>
<dbReference type="OrthoDB" id="2113341at2759"/>
<dbReference type="PRINTS" id="PR00461">
    <property type="entry name" value="PLPEROXIDASE"/>
</dbReference>
<accession>A0A8X8XBG3</accession>
<evidence type="ECO:0000256" key="7">
    <source>
        <dbReference type="ARBA" id="ARBA00022723"/>
    </source>
</evidence>
<evidence type="ECO:0000259" key="21">
    <source>
        <dbReference type="PROSITE" id="PS50873"/>
    </source>
</evidence>
<feature type="binding site" description="axial binding residue" evidence="17">
    <location>
        <position position="190"/>
    </location>
    <ligand>
        <name>heme b</name>
        <dbReference type="ChEBI" id="CHEBI:60344"/>
    </ligand>
    <ligandPart>
        <name>Fe</name>
        <dbReference type="ChEBI" id="CHEBI:18248"/>
    </ligandPart>
</feature>
<reference evidence="22" key="1">
    <citation type="submission" date="2018-01" db="EMBL/GenBank/DDBJ databases">
        <authorList>
            <person name="Mao J.F."/>
        </authorList>
    </citation>
    <scope>NUCLEOTIDE SEQUENCE</scope>
    <source>
        <strain evidence="22">Huo1</strain>
        <tissue evidence="22">Leaf</tissue>
    </source>
</reference>
<evidence type="ECO:0000256" key="3">
    <source>
        <dbReference type="ARBA" id="ARBA00012313"/>
    </source>
</evidence>
<dbReference type="GO" id="GO:0005576">
    <property type="term" value="C:extracellular region"/>
    <property type="evidence" value="ECO:0007669"/>
    <property type="project" value="UniProtKB-SubCell"/>
</dbReference>
<dbReference type="PROSITE" id="PS50873">
    <property type="entry name" value="PEROXIDASE_4"/>
    <property type="match status" value="1"/>
</dbReference>
<dbReference type="EC" id="1.11.1.7" evidence="3 20"/>
<feature type="site" description="Transition state stabilizer" evidence="18">
    <location>
        <position position="64"/>
    </location>
</feature>
<comment type="cofactor">
    <cofactor evidence="17 20">
        <name>heme b</name>
        <dbReference type="ChEBI" id="CHEBI:60344"/>
    </cofactor>
    <text evidence="17 20">Binds 1 heme b (iron(II)-protoporphyrin IX) group per subunit.</text>
</comment>
<evidence type="ECO:0000256" key="13">
    <source>
        <dbReference type="ARBA" id="ARBA00023180"/>
    </source>
</evidence>
<keyword evidence="4 20" id="KW-0964">Secreted</keyword>
<keyword evidence="10 20" id="KW-0560">Oxidoreductase</keyword>
<evidence type="ECO:0000256" key="4">
    <source>
        <dbReference type="ARBA" id="ARBA00022525"/>
    </source>
</evidence>
<evidence type="ECO:0000256" key="6">
    <source>
        <dbReference type="ARBA" id="ARBA00022617"/>
    </source>
</evidence>
<dbReference type="InterPro" id="IPR019793">
    <property type="entry name" value="Peroxidases_heam-ligand_BS"/>
</dbReference>
<evidence type="ECO:0000256" key="1">
    <source>
        <dbReference type="ARBA" id="ARBA00000189"/>
    </source>
</evidence>
<evidence type="ECO:0000256" key="2">
    <source>
        <dbReference type="ARBA" id="ARBA00006873"/>
    </source>
</evidence>
<evidence type="ECO:0000256" key="11">
    <source>
        <dbReference type="ARBA" id="ARBA00023004"/>
    </source>
</evidence>
<dbReference type="InterPro" id="IPR000823">
    <property type="entry name" value="Peroxidase_pln"/>
</dbReference>
<evidence type="ECO:0000256" key="17">
    <source>
        <dbReference type="PIRSR" id="PIRSR600823-3"/>
    </source>
</evidence>
<evidence type="ECO:0000256" key="9">
    <source>
        <dbReference type="ARBA" id="ARBA00022837"/>
    </source>
</evidence>
<comment type="subcellular location">
    <subcellularLocation>
        <location evidence="20">Secreted</location>
    </subcellularLocation>
</comment>
<dbReference type="GO" id="GO:0046872">
    <property type="term" value="F:metal ion binding"/>
    <property type="evidence" value="ECO:0007669"/>
    <property type="project" value="UniProtKB-UniRule"/>
</dbReference>
<dbReference type="InterPro" id="IPR002016">
    <property type="entry name" value="Haem_peroxidase"/>
</dbReference>
<feature type="binding site" evidence="17">
    <location>
        <position position="241"/>
    </location>
    <ligand>
        <name>Ca(2+)</name>
        <dbReference type="ChEBI" id="CHEBI:29108"/>
        <label>2</label>
    </ligand>
</feature>